<protein>
    <submittedName>
        <fullName evidence="6">Sigma-70 family RNA polymerase sigma factor</fullName>
    </submittedName>
</protein>
<feature type="domain" description="RNA polymerase sigma-70 region 2" evidence="5">
    <location>
        <begin position="21"/>
        <end position="88"/>
    </location>
</feature>
<keyword evidence="1" id="KW-0805">Transcription regulation</keyword>
<dbReference type="Pfam" id="PF04542">
    <property type="entry name" value="Sigma70_r2"/>
    <property type="match status" value="1"/>
</dbReference>
<dbReference type="InterPro" id="IPR039425">
    <property type="entry name" value="RNA_pol_sigma-70-like"/>
</dbReference>
<evidence type="ECO:0000256" key="3">
    <source>
        <dbReference type="ARBA" id="ARBA00023125"/>
    </source>
</evidence>
<sequence length="185" mass="21405">MITWICSAVSDPDDQEFLIELYEEFHALMFSVARRYNNNWMSCEDIVQESILRIMDKLDVLRSKKRCVQAGYIAMVVRNVAINTLKHEDIVKAHAREVAEEELTAPTMDEILIARENAELLMQVLQQMPEAEALLLRGKYMLGYSDEYLAKQIGCQPKSVRMKLTRARRHALQAMQEAKKGEEQL</sequence>
<dbReference type="PANTHER" id="PTHR43133">
    <property type="entry name" value="RNA POLYMERASE ECF-TYPE SIGMA FACTO"/>
    <property type="match status" value="1"/>
</dbReference>
<evidence type="ECO:0000259" key="5">
    <source>
        <dbReference type="Pfam" id="PF04542"/>
    </source>
</evidence>
<dbReference type="Proteomes" id="UP000783588">
    <property type="component" value="Unassembled WGS sequence"/>
</dbReference>
<evidence type="ECO:0000313" key="7">
    <source>
        <dbReference type="Proteomes" id="UP000783588"/>
    </source>
</evidence>
<gene>
    <name evidence="6" type="ORF">KQI75_05370</name>
</gene>
<keyword evidence="3" id="KW-0238">DNA-binding</keyword>
<dbReference type="RefSeq" id="WP_216469699.1">
    <property type="nucleotide sequence ID" value="NZ_JAHLQI010000002.1"/>
</dbReference>
<dbReference type="NCBIfam" id="TIGR02937">
    <property type="entry name" value="sigma70-ECF"/>
    <property type="match status" value="1"/>
</dbReference>
<evidence type="ECO:0000256" key="4">
    <source>
        <dbReference type="ARBA" id="ARBA00023163"/>
    </source>
</evidence>
<dbReference type="InterPro" id="IPR014284">
    <property type="entry name" value="RNA_pol_sigma-70_dom"/>
</dbReference>
<evidence type="ECO:0000313" key="6">
    <source>
        <dbReference type="EMBL" id="MBU5490052.1"/>
    </source>
</evidence>
<dbReference type="EMBL" id="JAHLQI010000002">
    <property type="protein sequence ID" value="MBU5490052.1"/>
    <property type="molecule type" value="Genomic_DNA"/>
</dbReference>
<dbReference type="PANTHER" id="PTHR43133:SF8">
    <property type="entry name" value="RNA POLYMERASE SIGMA FACTOR HI_1459-RELATED"/>
    <property type="match status" value="1"/>
</dbReference>
<dbReference type="InterPro" id="IPR007627">
    <property type="entry name" value="RNA_pol_sigma70_r2"/>
</dbReference>
<keyword evidence="2" id="KW-0731">Sigma factor</keyword>
<keyword evidence="7" id="KW-1185">Reference proteome</keyword>
<proteinExistence type="predicted"/>
<name>A0ABS6EQS2_9FIRM</name>
<reference evidence="6 7" key="1">
    <citation type="submission" date="2021-06" db="EMBL/GenBank/DDBJ databases">
        <authorList>
            <person name="Sun Q."/>
            <person name="Li D."/>
        </authorList>
    </citation>
    <scope>NUCLEOTIDE SEQUENCE [LARGE SCALE GENOMIC DNA]</scope>
    <source>
        <strain evidence="6 7">MSJd-7</strain>
    </source>
</reference>
<organism evidence="6 7">
    <name type="scientific">Butyricicoccus intestinisimiae</name>
    <dbReference type="NCBI Taxonomy" id="2841509"/>
    <lineage>
        <taxon>Bacteria</taxon>
        <taxon>Bacillati</taxon>
        <taxon>Bacillota</taxon>
        <taxon>Clostridia</taxon>
        <taxon>Eubacteriales</taxon>
        <taxon>Butyricicoccaceae</taxon>
        <taxon>Butyricicoccus</taxon>
    </lineage>
</organism>
<keyword evidence="4" id="KW-0804">Transcription</keyword>
<evidence type="ECO:0000256" key="2">
    <source>
        <dbReference type="ARBA" id="ARBA00023082"/>
    </source>
</evidence>
<comment type="caution">
    <text evidence="6">The sequence shown here is derived from an EMBL/GenBank/DDBJ whole genome shotgun (WGS) entry which is preliminary data.</text>
</comment>
<evidence type="ECO:0000256" key="1">
    <source>
        <dbReference type="ARBA" id="ARBA00023015"/>
    </source>
</evidence>
<accession>A0ABS6EQS2</accession>